<protein>
    <submittedName>
        <fullName evidence="2">Uncharacterized protein</fullName>
    </submittedName>
</protein>
<accession>A0AAW2G6Z2</accession>
<feature type="transmembrane region" description="Helical" evidence="1">
    <location>
        <begin position="56"/>
        <end position="78"/>
    </location>
</feature>
<reference evidence="2 3" key="1">
    <citation type="submission" date="2023-03" db="EMBL/GenBank/DDBJ databases">
        <title>High recombination rates correlate with genetic variation in Cardiocondyla obscurior ants.</title>
        <authorList>
            <person name="Errbii M."/>
        </authorList>
    </citation>
    <scope>NUCLEOTIDE SEQUENCE [LARGE SCALE GENOMIC DNA]</scope>
    <source>
        <strain evidence="2">Alpha-2009</strain>
        <tissue evidence="2">Whole body</tissue>
    </source>
</reference>
<keyword evidence="1" id="KW-0812">Transmembrane</keyword>
<organism evidence="2 3">
    <name type="scientific">Cardiocondyla obscurior</name>
    <dbReference type="NCBI Taxonomy" id="286306"/>
    <lineage>
        <taxon>Eukaryota</taxon>
        <taxon>Metazoa</taxon>
        <taxon>Ecdysozoa</taxon>
        <taxon>Arthropoda</taxon>
        <taxon>Hexapoda</taxon>
        <taxon>Insecta</taxon>
        <taxon>Pterygota</taxon>
        <taxon>Neoptera</taxon>
        <taxon>Endopterygota</taxon>
        <taxon>Hymenoptera</taxon>
        <taxon>Apocrita</taxon>
        <taxon>Aculeata</taxon>
        <taxon>Formicoidea</taxon>
        <taxon>Formicidae</taxon>
        <taxon>Myrmicinae</taxon>
        <taxon>Cardiocondyla</taxon>
    </lineage>
</organism>
<evidence type="ECO:0000313" key="2">
    <source>
        <dbReference type="EMBL" id="KAL0123969.1"/>
    </source>
</evidence>
<dbReference type="Proteomes" id="UP001430953">
    <property type="component" value="Unassembled WGS sequence"/>
</dbReference>
<keyword evidence="3" id="KW-1185">Reference proteome</keyword>
<comment type="caution">
    <text evidence="2">The sequence shown here is derived from an EMBL/GenBank/DDBJ whole genome shotgun (WGS) entry which is preliminary data.</text>
</comment>
<keyword evidence="1" id="KW-0472">Membrane</keyword>
<dbReference type="EMBL" id="JADYXP020000005">
    <property type="protein sequence ID" value="KAL0123969.1"/>
    <property type="molecule type" value="Genomic_DNA"/>
</dbReference>
<evidence type="ECO:0000313" key="3">
    <source>
        <dbReference type="Proteomes" id="UP001430953"/>
    </source>
</evidence>
<name>A0AAW2G6Z2_9HYME</name>
<evidence type="ECO:0000256" key="1">
    <source>
        <dbReference type="SAM" id="Phobius"/>
    </source>
</evidence>
<dbReference type="AlphaFoldDB" id="A0AAW2G6Z2"/>
<gene>
    <name evidence="2" type="ORF">PUN28_006052</name>
</gene>
<sequence>MHQHDIRNCRNSYRLMMLTSTGYFRHRQNDESMSADIVFLGINFASIKKKELFLRFYLINDTFLFFSFFFSLKALILINNSDCLELQSNIIPCSRNFAVSSAVSPCKSSLSIYFGMRGHKSTLLQLMQSRRN</sequence>
<proteinExistence type="predicted"/>
<keyword evidence="1" id="KW-1133">Transmembrane helix</keyword>